<comment type="caution">
    <text evidence="2">The sequence shown here is derived from an EMBL/GenBank/DDBJ whole genome shotgun (WGS) entry which is preliminary data.</text>
</comment>
<feature type="chain" id="PRO_5030763427" evidence="1">
    <location>
        <begin position="27"/>
        <end position="199"/>
    </location>
</feature>
<sequence>MIRTALLALPLAVAGLLGATAVPAQAAAPAPLTCKGQGVDAAAKIRYRTEAVINAPLSTIWKLQTDVERWPAWQPAVTSSKRLDHGPLRRKSQFRWTTPVPETATTPATTLSITSTVHQVGHRSCLRWSGPAVGEGLRIDNGTHVWNFTQVRGGVLVRTEETWTGAQVEADVPTSTQFLGYGLEAWLADLKKAAESRGC</sequence>
<organism evidence="2 3">
    <name type="scientific">Kribbella italica</name>
    <dbReference type="NCBI Taxonomy" id="1540520"/>
    <lineage>
        <taxon>Bacteria</taxon>
        <taxon>Bacillati</taxon>
        <taxon>Actinomycetota</taxon>
        <taxon>Actinomycetes</taxon>
        <taxon>Propionibacteriales</taxon>
        <taxon>Kribbellaceae</taxon>
        <taxon>Kribbella</taxon>
    </lineage>
</organism>
<dbReference type="Gene3D" id="3.30.530.20">
    <property type="match status" value="1"/>
</dbReference>
<evidence type="ECO:0000313" key="3">
    <source>
        <dbReference type="Proteomes" id="UP000549971"/>
    </source>
</evidence>
<dbReference type="SUPFAM" id="SSF55961">
    <property type="entry name" value="Bet v1-like"/>
    <property type="match status" value="1"/>
</dbReference>
<dbReference type="RefSeq" id="WP_184796306.1">
    <property type="nucleotide sequence ID" value="NZ_JACHMY010000001.1"/>
</dbReference>
<keyword evidence="3" id="KW-1185">Reference proteome</keyword>
<accession>A0A7W9MV20</accession>
<dbReference type="InterPro" id="IPR019587">
    <property type="entry name" value="Polyketide_cyclase/dehydratase"/>
</dbReference>
<keyword evidence="1" id="KW-0732">Signal</keyword>
<evidence type="ECO:0000313" key="2">
    <source>
        <dbReference type="EMBL" id="MBB5836807.1"/>
    </source>
</evidence>
<dbReference type="InterPro" id="IPR023393">
    <property type="entry name" value="START-like_dom_sf"/>
</dbReference>
<gene>
    <name evidence="2" type="ORF">HDA39_003541</name>
</gene>
<feature type="signal peptide" evidence="1">
    <location>
        <begin position="1"/>
        <end position="26"/>
    </location>
</feature>
<dbReference type="Proteomes" id="UP000549971">
    <property type="component" value="Unassembled WGS sequence"/>
</dbReference>
<protein>
    <submittedName>
        <fullName evidence="2">Putative membrane protein</fullName>
    </submittedName>
</protein>
<proteinExistence type="predicted"/>
<evidence type="ECO:0000256" key="1">
    <source>
        <dbReference type="SAM" id="SignalP"/>
    </source>
</evidence>
<dbReference type="Pfam" id="PF10604">
    <property type="entry name" value="Polyketide_cyc2"/>
    <property type="match status" value="1"/>
</dbReference>
<dbReference type="EMBL" id="JACHMY010000001">
    <property type="protein sequence ID" value="MBB5836807.1"/>
    <property type="molecule type" value="Genomic_DNA"/>
</dbReference>
<name>A0A7W9MV20_9ACTN</name>
<reference evidence="2 3" key="1">
    <citation type="submission" date="2020-08" db="EMBL/GenBank/DDBJ databases">
        <title>Sequencing the genomes of 1000 actinobacteria strains.</title>
        <authorList>
            <person name="Klenk H.-P."/>
        </authorList>
    </citation>
    <scope>NUCLEOTIDE SEQUENCE [LARGE SCALE GENOMIC DNA]</scope>
    <source>
        <strain evidence="2 3">DSM 28967</strain>
    </source>
</reference>
<dbReference type="AlphaFoldDB" id="A0A7W9MV20"/>